<dbReference type="HOGENOM" id="CLU_050037_0_0_10"/>
<dbReference type="AlphaFoldDB" id="G5H8X0"/>
<dbReference type="STRING" id="742725.HMPREF9450_02056"/>
<dbReference type="eggNOG" id="COG1012">
    <property type="taxonomic scope" value="Bacteria"/>
</dbReference>
<dbReference type="EMBL" id="ADLD01000013">
    <property type="protein sequence ID" value="EHB92007.1"/>
    <property type="molecule type" value="Genomic_DNA"/>
</dbReference>
<evidence type="ECO:0000313" key="2">
    <source>
        <dbReference type="EMBL" id="EHB92007.1"/>
    </source>
</evidence>
<evidence type="ECO:0000313" key="3">
    <source>
        <dbReference type="Proteomes" id="UP000006008"/>
    </source>
</evidence>
<comment type="caution">
    <text evidence="2">The sequence shown here is derived from an EMBL/GenBank/DDBJ whole genome shotgun (WGS) entry which is preliminary data.</text>
</comment>
<proteinExistence type="predicted"/>
<protein>
    <recommendedName>
        <fullName evidence="4">Acyl-CoA reductase</fullName>
    </recommendedName>
</protein>
<dbReference type="InterPro" id="IPR016161">
    <property type="entry name" value="Ald_DH/histidinol_DH"/>
</dbReference>
<dbReference type="GO" id="GO:0008218">
    <property type="term" value="P:bioluminescence"/>
    <property type="evidence" value="ECO:0007669"/>
    <property type="project" value="InterPro"/>
</dbReference>
<dbReference type="PATRIC" id="fig|742725.3.peg.2154"/>
<sequence length="336" mass="37938">MNPAAKYPIGPFVELGRILQQELDEGRLDPVIRRATEANCWFTAESVAFAIRAICNDMLQPELLETWLRPYQKQGTKTVRRVGIIMAGNIPLVGFFDLMCVLLSGHGCLYKPSSKDSVLIDHIAELLTGIDPSLPLQRMNGKRPDAVIATGSDNTNRYFRTIYHDMPALFRGSRHSIAVLTGDETPADLAELRQDIFTYFGMGCRNVSQLFLPRNYDTEPLMRALQKDPVTHPPYLHNYRQAFALNTMQGKPFTDGGFFLLREGGEPAQTVSELACTRYDSLSEVEDWLPGHDSRIQCVVSDRIRHPRRVRFGQAQHPAPTDYPDGIDVMKFLLEL</sequence>
<dbReference type="GeneID" id="92814920"/>
<dbReference type="GO" id="GO:0003995">
    <property type="term" value="F:acyl-CoA dehydrogenase activity"/>
    <property type="evidence" value="ECO:0007669"/>
    <property type="project" value="InterPro"/>
</dbReference>
<organism evidence="2 3">
    <name type="scientific">Alistipes indistinctus YIT 12060</name>
    <dbReference type="NCBI Taxonomy" id="742725"/>
    <lineage>
        <taxon>Bacteria</taxon>
        <taxon>Pseudomonadati</taxon>
        <taxon>Bacteroidota</taxon>
        <taxon>Bacteroidia</taxon>
        <taxon>Bacteroidales</taxon>
        <taxon>Rikenellaceae</taxon>
        <taxon>Alistipes</taxon>
    </lineage>
</organism>
<dbReference type="RefSeq" id="WP_009134862.1">
    <property type="nucleotide sequence ID" value="NZ_CP102250.1"/>
</dbReference>
<keyword evidence="3" id="KW-1185">Reference proteome</keyword>
<keyword evidence="1" id="KW-0521">NADP</keyword>
<dbReference type="Pfam" id="PF05893">
    <property type="entry name" value="LuxC"/>
    <property type="match status" value="1"/>
</dbReference>
<gene>
    <name evidence="2" type="ORF">HMPREF9450_02056</name>
</gene>
<dbReference type="Proteomes" id="UP000006008">
    <property type="component" value="Unassembled WGS sequence"/>
</dbReference>
<dbReference type="InterPro" id="IPR008670">
    <property type="entry name" value="CoA_reduct_LuxC"/>
</dbReference>
<name>G5H8X0_9BACT</name>
<evidence type="ECO:0000256" key="1">
    <source>
        <dbReference type="ARBA" id="ARBA00022857"/>
    </source>
</evidence>
<evidence type="ECO:0008006" key="4">
    <source>
        <dbReference type="Google" id="ProtNLM"/>
    </source>
</evidence>
<dbReference type="OrthoDB" id="1522941at2"/>
<reference evidence="2 3" key="1">
    <citation type="submission" date="2011-08" db="EMBL/GenBank/DDBJ databases">
        <title>The Genome Sequence of Alistipes indistinctus YIT 12060.</title>
        <authorList>
            <consortium name="The Broad Institute Genome Sequencing Platform"/>
            <person name="Earl A."/>
            <person name="Ward D."/>
            <person name="Feldgarden M."/>
            <person name="Gevers D."/>
            <person name="Morotomi M."/>
            <person name="Young S.K."/>
            <person name="Zeng Q."/>
            <person name="Gargeya S."/>
            <person name="Fitzgerald M."/>
            <person name="Haas B."/>
            <person name="Abouelleil A."/>
            <person name="Alvarado L."/>
            <person name="Arachchi H.M."/>
            <person name="Berlin A."/>
            <person name="Brown A."/>
            <person name="Chapman S.B."/>
            <person name="Chen Z."/>
            <person name="Dunbar C."/>
            <person name="Freedman E."/>
            <person name="Gearin G."/>
            <person name="Gellesch M."/>
            <person name="Goldberg J."/>
            <person name="Griggs A."/>
            <person name="Gujja S."/>
            <person name="Heiman D."/>
            <person name="Howarth C."/>
            <person name="Larson L."/>
            <person name="Lui A."/>
            <person name="MacDonald P.J.P."/>
            <person name="Montmayeur A."/>
            <person name="Murphy C."/>
            <person name="Neiman D."/>
            <person name="Pearson M."/>
            <person name="Priest M."/>
            <person name="Roberts A."/>
            <person name="Saif S."/>
            <person name="Shea T."/>
            <person name="Shenoy N."/>
            <person name="Sisk P."/>
            <person name="Stolte C."/>
            <person name="Sykes S."/>
            <person name="Wortman J."/>
            <person name="Nusbaum C."/>
            <person name="Birren B."/>
        </authorList>
    </citation>
    <scope>NUCLEOTIDE SEQUENCE [LARGE SCALE GENOMIC DNA]</scope>
    <source>
        <strain evidence="2 3">YIT 12060</strain>
    </source>
</reference>
<accession>G5H8X0</accession>
<dbReference type="SUPFAM" id="SSF53720">
    <property type="entry name" value="ALDH-like"/>
    <property type="match status" value="1"/>
</dbReference>